<evidence type="ECO:0000313" key="4">
    <source>
        <dbReference type="EMBL" id="EON31515.1"/>
    </source>
</evidence>
<feature type="domain" description="HTH tetR-type" evidence="3">
    <location>
        <begin position="28"/>
        <end position="88"/>
    </location>
</feature>
<sequence length="225" mass="24902">MHRLDDHVVRWVIGAWKELTVPPTNKGRQTEAAFLDAARRTFAEKGYLNTKIADISAAAGRSTGSFYNYYDSKDRLLEALLDRFSEEVVEQSLATRHTDPEAGVRAAVTAYWTTYKKYLPEIIGLFQMSMLDDDFRARWHANRVSGIKQVLSGLHAAERAGYAVGLPLEPLASALVATLESNCWTWLAVRNDAAGPVPDDDTAIEILTAIWYRTVFGSGPASPAP</sequence>
<organism evidence="4 5">
    <name type="scientific">Gordonia terrae C-6</name>
    <dbReference type="NCBI Taxonomy" id="1316928"/>
    <lineage>
        <taxon>Bacteria</taxon>
        <taxon>Bacillati</taxon>
        <taxon>Actinomycetota</taxon>
        <taxon>Actinomycetes</taxon>
        <taxon>Mycobacteriales</taxon>
        <taxon>Gordoniaceae</taxon>
        <taxon>Gordonia</taxon>
    </lineage>
</organism>
<evidence type="ECO:0000256" key="2">
    <source>
        <dbReference type="PROSITE-ProRule" id="PRU00335"/>
    </source>
</evidence>
<dbReference type="PRINTS" id="PR00455">
    <property type="entry name" value="HTHTETR"/>
</dbReference>
<keyword evidence="1 2" id="KW-0238">DNA-binding</keyword>
<dbReference type="Gene3D" id="1.10.10.60">
    <property type="entry name" value="Homeodomain-like"/>
    <property type="match status" value="1"/>
</dbReference>
<accession>R7Y682</accession>
<dbReference type="SUPFAM" id="SSF48498">
    <property type="entry name" value="Tetracyclin repressor-like, C-terminal domain"/>
    <property type="match status" value="1"/>
</dbReference>
<dbReference type="InterPro" id="IPR009057">
    <property type="entry name" value="Homeodomain-like_sf"/>
</dbReference>
<dbReference type="EMBL" id="AQPW01000024">
    <property type="protein sequence ID" value="EON31515.1"/>
    <property type="molecule type" value="Genomic_DNA"/>
</dbReference>
<proteinExistence type="predicted"/>
<dbReference type="SUPFAM" id="SSF46689">
    <property type="entry name" value="Homeodomain-like"/>
    <property type="match status" value="1"/>
</dbReference>
<dbReference type="PATRIC" id="fig|1316928.3.peg.3536"/>
<evidence type="ECO:0000313" key="5">
    <source>
        <dbReference type="Proteomes" id="UP000013569"/>
    </source>
</evidence>
<dbReference type="Proteomes" id="UP000013569">
    <property type="component" value="Unassembled WGS sequence"/>
</dbReference>
<dbReference type="PANTHER" id="PTHR30055">
    <property type="entry name" value="HTH-TYPE TRANSCRIPTIONAL REGULATOR RUTR"/>
    <property type="match status" value="1"/>
</dbReference>
<evidence type="ECO:0000256" key="1">
    <source>
        <dbReference type="ARBA" id="ARBA00023125"/>
    </source>
</evidence>
<reference evidence="4 5" key="1">
    <citation type="journal article" date="2013" name="Genome Announc.">
        <title>Draft Genome Sequence of a Benzothiophene-Desulfurizing Bacterium, Gordona terrae Strain C-6.</title>
        <authorList>
            <person name="Wang W."/>
            <person name="Ma T."/>
            <person name="Ren Y."/>
            <person name="Li G."/>
        </authorList>
    </citation>
    <scope>NUCLEOTIDE SEQUENCE [LARGE SCALE GENOMIC DNA]</scope>
    <source>
        <strain evidence="4 5">C-6</strain>
    </source>
</reference>
<evidence type="ECO:0000259" key="3">
    <source>
        <dbReference type="PROSITE" id="PS50977"/>
    </source>
</evidence>
<dbReference type="PANTHER" id="PTHR30055:SF241">
    <property type="entry name" value="TRANSCRIPTIONAL REGULATORY PROTEIN"/>
    <property type="match status" value="1"/>
</dbReference>
<comment type="caution">
    <text evidence="4">The sequence shown here is derived from an EMBL/GenBank/DDBJ whole genome shotgun (WGS) entry which is preliminary data.</text>
</comment>
<dbReference type="GO" id="GO:0003700">
    <property type="term" value="F:DNA-binding transcription factor activity"/>
    <property type="evidence" value="ECO:0007669"/>
    <property type="project" value="TreeGrafter"/>
</dbReference>
<dbReference type="InterPro" id="IPR001647">
    <property type="entry name" value="HTH_TetR"/>
</dbReference>
<dbReference type="InterPro" id="IPR050109">
    <property type="entry name" value="HTH-type_TetR-like_transc_reg"/>
</dbReference>
<dbReference type="GO" id="GO:0000976">
    <property type="term" value="F:transcription cis-regulatory region binding"/>
    <property type="evidence" value="ECO:0007669"/>
    <property type="project" value="TreeGrafter"/>
</dbReference>
<dbReference type="Gene3D" id="1.10.357.10">
    <property type="entry name" value="Tetracycline Repressor, domain 2"/>
    <property type="match status" value="1"/>
</dbReference>
<gene>
    <name evidence="4" type="ORF">GTC6_17499</name>
</gene>
<protein>
    <submittedName>
        <fullName evidence="4">Transcriptional regulator</fullName>
    </submittedName>
</protein>
<dbReference type="PROSITE" id="PS50977">
    <property type="entry name" value="HTH_TETR_2"/>
    <property type="match status" value="1"/>
</dbReference>
<name>R7Y682_9ACTN</name>
<dbReference type="AlphaFoldDB" id="R7Y682"/>
<feature type="DNA-binding region" description="H-T-H motif" evidence="2">
    <location>
        <begin position="51"/>
        <end position="70"/>
    </location>
</feature>
<dbReference type="InterPro" id="IPR036271">
    <property type="entry name" value="Tet_transcr_reg_TetR-rel_C_sf"/>
</dbReference>
<dbReference type="Pfam" id="PF00440">
    <property type="entry name" value="TetR_N"/>
    <property type="match status" value="1"/>
</dbReference>